<sequence length="573" mass="65220">MRPKVYSYIRFSTPEQAKGHSLNRQLNYAKNYAKQNDMVLEERFTMRDEGLSAFHQTHIKRGAFGLFLSAVQTGKVASGSVLIIEGLDRMSRAEPIEAQAILSQIIMAGITVVTASDNKVYDRETVKKNPMDLVLSLLIFVRANEESETKSKRVKESIIRQINQWLENGHGKIIRNGQAPYWCTPRKDKSGFDLIPERVKIIKLIIEFYLKGWGCNKIASYLNDNYKPFNKNKWYTQYISSIMTRKDLIGEKSLLVNGKNYIIPNYYPSVLSNEEFYNLQVAIKKRAKTKGQRNFPGLITGFRTAFCGLCGDVLVSQNYANRAKNGKLTDGLRRIKCNSRSRYGSKCINGTPISVAMIERSILEYCADQMELSSVLGDNDKTTEIKATIASLYQQAEEAEQKIKTGEQSIIELLSQGQTVSVVTNIVEKFKVEHEQLQQKIVILEDELRFESRNKATDLVQEWQDIKADVYNLNEETRLLIRQLVKRTFKRIDIFLHGMDKSEHAAVRLLKSAIGTNENTIDMILTFHNNKTRLLSIDKQTGLWINGGNVSFNEKSLTQGLEEIQTAEGLIPA</sequence>
<feature type="domain" description="Resolvase/invertase-type recombinase catalytic" evidence="4">
    <location>
        <begin position="4"/>
        <end position="165"/>
    </location>
</feature>
<evidence type="ECO:0000256" key="3">
    <source>
        <dbReference type="SAM" id="Coils"/>
    </source>
</evidence>
<dbReference type="RefSeq" id="WP_262567082.1">
    <property type="nucleotide sequence ID" value="NZ_JAPFCC010000001.1"/>
</dbReference>
<dbReference type="InterPro" id="IPR050639">
    <property type="entry name" value="SSR_resolvase"/>
</dbReference>
<gene>
    <name evidence="6" type="ORF">NX722_05485</name>
</gene>
<dbReference type="InterPro" id="IPR011109">
    <property type="entry name" value="DNA_bind_recombinase_dom"/>
</dbReference>
<proteinExistence type="predicted"/>
<dbReference type="PROSITE" id="PS51737">
    <property type="entry name" value="RECOMBINASE_DNA_BIND"/>
    <property type="match status" value="1"/>
</dbReference>
<dbReference type="PANTHER" id="PTHR30461:SF2">
    <property type="entry name" value="SERINE RECOMBINASE PINE-RELATED"/>
    <property type="match status" value="1"/>
</dbReference>
<dbReference type="Pfam" id="PF07508">
    <property type="entry name" value="Recombinase"/>
    <property type="match status" value="1"/>
</dbReference>
<feature type="coiled-coil region" evidence="3">
    <location>
        <begin position="382"/>
        <end position="454"/>
    </location>
</feature>
<accession>A0ABT3MSX5</accession>
<evidence type="ECO:0000313" key="6">
    <source>
        <dbReference type="EMBL" id="MCW7552104.1"/>
    </source>
</evidence>
<dbReference type="CDD" id="cd00338">
    <property type="entry name" value="Ser_Recombinase"/>
    <property type="match status" value="1"/>
</dbReference>
<name>A0ABT3MSX5_9GAMM</name>
<dbReference type="Gene3D" id="3.90.1750.20">
    <property type="entry name" value="Putative Large Serine Recombinase, Chain B, Domain 2"/>
    <property type="match status" value="1"/>
</dbReference>
<keyword evidence="2" id="KW-0233">DNA recombination</keyword>
<dbReference type="EMBL" id="JAPFCC010000001">
    <property type="protein sequence ID" value="MCW7552104.1"/>
    <property type="molecule type" value="Genomic_DNA"/>
</dbReference>
<dbReference type="Proteomes" id="UP001209854">
    <property type="component" value="Unassembled WGS sequence"/>
</dbReference>
<dbReference type="SMART" id="SM00857">
    <property type="entry name" value="Resolvase"/>
    <property type="match status" value="1"/>
</dbReference>
<dbReference type="PANTHER" id="PTHR30461">
    <property type="entry name" value="DNA-INVERTASE FROM LAMBDOID PROPHAGE"/>
    <property type="match status" value="1"/>
</dbReference>
<comment type="caution">
    <text evidence="6">The sequence shown here is derived from an EMBL/GenBank/DDBJ whole genome shotgun (WGS) entry which is preliminary data.</text>
</comment>
<reference evidence="6 7" key="1">
    <citation type="submission" date="2022-10" db="EMBL/GenBank/DDBJ databases">
        <title>High-quality genome sequences of two octocoral-associated bacteria, Endozoicomonas euniceicola EF212 and Endozoicomonas gorgoniicola PS125.</title>
        <authorList>
            <person name="Chiou Y.-J."/>
            <person name="Chen Y.-H."/>
        </authorList>
    </citation>
    <scope>NUCLEOTIDE SEQUENCE [LARGE SCALE GENOMIC DNA]</scope>
    <source>
        <strain evidence="6 7">PS125</strain>
    </source>
</reference>
<dbReference type="InterPro" id="IPR038109">
    <property type="entry name" value="DNA_bind_recomb_sf"/>
</dbReference>
<keyword evidence="1" id="KW-0238">DNA-binding</keyword>
<keyword evidence="3" id="KW-0175">Coiled coil</keyword>
<protein>
    <submittedName>
        <fullName evidence="6">Recombinase family protein</fullName>
    </submittedName>
</protein>
<organism evidence="6 7">
    <name type="scientific">Endozoicomonas gorgoniicola</name>
    <dbReference type="NCBI Taxonomy" id="1234144"/>
    <lineage>
        <taxon>Bacteria</taxon>
        <taxon>Pseudomonadati</taxon>
        <taxon>Pseudomonadota</taxon>
        <taxon>Gammaproteobacteria</taxon>
        <taxon>Oceanospirillales</taxon>
        <taxon>Endozoicomonadaceae</taxon>
        <taxon>Endozoicomonas</taxon>
    </lineage>
</organism>
<dbReference type="InterPro" id="IPR006119">
    <property type="entry name" value="Resolv_N"/>
</dbReference>
<dbReference type="SUPFAM" id="SSF53041">
    <property type="entry name" value="Resolvase-like"/>
    <property type="match status" value="1"/>
</dbReference>
<dbReference type="Pfam" id="PF00239">
    <property type="entry name" value="Resolvase"/>
    <property type="match status" value="1"/>
</dbReference>
<evidence type="ECO:0000313" key="7">
    <source>
        <dbReference type="Proteomes" id="UP001209854"/>
    </source>
</evidence>
<evidence type="ECO:0000256" key="1">
    <source>
        <dbReference type="ARBA" id="ARBA00023125"/>
    </source>
</evidence>
<dbReference type="InterPro" id="IPR036162">
    <property type="entry name" value="Resolvase-like_N_sf"/>
</dbReference>
<evidence type="ECO:0000259" key="4">
    <source>
        <dbReference type="PROSITE" id="PS51736"/>
    </source>
</evidence>
<dbReference type="PROSITE" id="PS51736">
    <property type="entry name" value="RECOMBINASES_3"/>
    <property type="match status" value="1"/>
</dbReference>
<feature type="domain" description="Recombinase" evidence="5">
    <location>
        <begin position="180"/>
        <end position="290"/>
    </location>
</feature>
<keyword evidence="7" id="KW-1185">Reference proteome</keyword>
<dbReference type="Gene3D" id="3.40.50.1390">
    <property type="entry name" value="Resolvase, N-terminal catalytic domain"/>
    <property type="match status" value="1"/>
</dbReference>
<evidence type="ECO:0000259" key="5">
    <source>
        <dbReference type="PROSITE" id="PS51737"/>
    </source>
</evidence>
<evidence type="ECO:0000256" key="2">
    <source>
        <dbReference type="ARBA" id="ARBA00023172"/>
    </source>
</evidence>